<sequence length="3037" mass="306166">MKFIERLSRKSARQPQSAEPGQAPLLMALEPRIMFDASVGVVAQDAAAQTTADAAKDSTSSNESSQAPAASGETASQQQGSQRNEVVFVDGQVSNVGQLLEGLSPKTEVVVLDPNKDGLQQMADYLKGRDNLDAIHLLSHGADGTVQLGNVWLASNNLAEHRAALESIGAALKADGDLMIYGCDVGQGGKGQAFIDQLAAITGADVAASVDDTGSAALGGNWTLERSSGAIETSALSVAGYDSLMASTYTGGAVASAPVLGTTTNQMKYVVGDFNGDGRADILYQAAGAGGAWSFAQSNADGTFTIFSQASSMFAGLTLTDAATGGANYHAGDFNGDGRIDLLAAPVSGPTMKLYLNTGSGFTSQDVSGPSFGVRTLVGDFNGDGALDILYQTGGTGSSWALAVNSGGATPSFTTLTSASGAAWPFAGITLPDFNAYNYKAADVDGDGYTDLIHVASGMQMRYFRNNNGVFVDMTATAALPTVSVTRAIVADFDGDGDADILYQTGNNGTVFRYIRNDNGTFVDVDQASSPFANVTLPDMNAQQFRVGDFDGDGDLDLISTSSTAASTAIFYQSGSLPKLVSSSPADDSLTVTPNANITLTFDQSVAKGTGNIYIVRTSDNAIIQTIDVGSGAVTGSGTTWTIDPPADMVAGVAYAVRIDNKAFANANGQVYKGIQNNTALNFTVTAVAAPVIGNLNGDLVSYREDAAYVLLDQNGDATISDADSANFNGGKLTVQIASGGTSAEDVLFIRDQGAGANQIVLSGASILYNGLVIGTFTGGSNGNPLVVTLTSNATATTVAALVQNLAYRNSNTIEPSAATRSVSISMDDGAGGSSTVSTVTLDVLSVNDAPVVNVSGTNPTYTENGSAVQLFSGATINTVETGQSVIQMTFTVTGLANGAAEKLVIDGSDVNLVNGTNVVTAINGTTVSVSVVSGTATITLTHSGLSSSAAQAILNAMAYRNDSESPNTANRVVSVDSVRDNGGTSNSGLNTATVGILSTVTVVAVNDAPTLSGGPYTFPNTNEDTTTPGVLISTLLTSTSYVDPDVGALRGIAVYVTTGRGTWQYSTDNSNWTDFGSVAPTSALLLSSTTYVRYIPDGANNETVSMGFRAWDQTSGSASANGSRSLADTSGNGGSSAFSTGTAQANLTVTAVNDAPVMNPVSPSLSPLTDTSTASAGDLVSSLTGGITDVDTGAVKGIAITGLTATYGKWQFSTNGGTTWTDVGIVSNTAALILRPTDRVRFVPDGIHGETATITYKAWDQTNGTAGFQGAKINTSTSGGTSAYSTATDTATVTVTAVNDRPVLTPSGGSVAWTEGNNVASTPVVVDSNLTLSDPDGPNPGSATVRFSSYNSAQDVLALVTDPATMGNIQASWDSSTGILTLTSAGNQATLAQFQAALRAVTYNNSSESPTTSNRVVQFQVTDGGGMASVVVSRSVTITAVDDAPIISAPATVQVTEDVPTAISGISIGDVDSLNATVTLTVTSGTLSAVSAGGVLVSGTPTTLILDGSIANINTFIANNRVTFTTAANATAAVPLTMRADTGSVSDVVTNITLVVTEVNDAPVATVPPSITVTEDVASVISGISFTDVDAGTNSVTATFSVPSGTLAATSGLGVTVVGSGTGELTLSGSLADINSFLAANSLTFKTAQDATASVILTVKIDDNGNTGGPALTDTKTVTLNVAAVNDAPVNSVPGAQTAQQGVALGFNNANGNAISISDVDANGGLVSVTLTANNGLLTLGSLSGITLVTGTGVNNITMSFEGTLANVNAALQTLSFRSASNFLGAASLTIETNDNGNSGSGGAKLDIDTIAIDVVPVNPKVTSVSAQGPDRAVKVGDEVLINVSWDQAVTVSGGTPSLLLETGLVDRNAVYVSGSGSNTLVFKYTVQAGDISADLDFQSTTALQLNGALITNATSDLAVLTLPTVGGANSLGGRSAIVVDGVVPVVGSVSAPSNGTYITGQGLDFTVNFSEAVTVDTGTGIPRIAITLDTGGTAYAEYVSGSGSNALVFRMVVASGQLDANGVTVGSSIDLNGGAITDQAGNATVTTLNSVASTAGVTVDGIAPSVVSVVAPVDGSYKAGDVLTFTVKASEALQIGSLTPRLALDVGGVTRYANYVSGSGSDTLVFQYVVQAGDNDSNGIAVNSLDLRGEQLTDLAGNDIDPSLGTGNLPGVLVDTTVPTASNIVRVGASPTNSGSASFTVTFSEDVSGVDAGDFTLAFGGSAGGSIASVTRVDGRTYTVLVDNLAGTGTVQLNLNGSGTGITDAAGNALAAGLAGASYSIDRVAPSVTSVDVPNGGTYVAGQNLDFTVHLDEAVQLDTSGGSPRLEVTLANGEKAYATYLSGAGGNALVFRLTVVNGQLDSDGIQLGSALQLNGATLRDAIGNDANLTLNNVGDTSGVNIDAVAPVVSTVTLPANGVYNAGDVLTFTVNASENVNVDTSSGVPRVALTIGNVTRYATYVSGSGTSALVFQYTIQASENAAGVGLAGSIDLDGSTIRDAAGNNMNLNLNAPGTASGVVVDTQAPSVSNIVNVDITPTNAGSVRYTVTFNESVSGVDSADFTLAFTGSASGRIASVTRIDGSTYQVLVDNLSGAGNVRLNLSASGTGIVDVAGNPITGGLNGSVYTIDRVAPTVTSVTVPASGSYTAGSTLDFTVNTDEAVLVDSGDGNPRLAITLDNGRVVYADYLSGSGSTALTFRLTVTSGMAGNSTFAVASNIDTNGGTLRDARGNDANTGLNNVGNTSGILVDARAPRPSSIVVDGPVLPTDRSLSFTLTFDEAVSGVDASDFSVLGTASASGVVQSVQRIDAQSYRIVVGNLRGQGTLSLSLNAPDSGIQDGAGNLLAQSLASAGQTLQSQDVGDLEYRLNPPDSSGLPQPAVIQPQVPGIVIDESISPLAPGSLFEVRTVGGDLRPLGTIFLGQAGSAPSFIAQVFGSSDSGLGNGDGQGFLGFGGGSGGLFGASTFASIFNRDVPGVSEMNVFNGNQWKQSDLNQGLRGVFGVPTFGQQLQHINEADQRQVRELAKALAKPAEIGQRA</sequence>
<evidence type="ECO:0000256" key="1">
    <source>
        <dbReference type="ARBA" id="ARBA00022729"/>
    </source>
</evidence>
<organism evidence="4 5">
    <name type="scientific">Pseudomonas putida</name>
    <name type="common">Arthrobacter siderocapsulatus</name>
    <dbReference type="NCBI Taxonomy" id="303"/>
    <lineage>
        <taxon>Bacteria</taxon>
        <taxon>Pseudomonadati</taxon>
        <taxon>Pseudomonadota</taxon>
        <taxon>Gammaproteobacteria</taxon>
        <taxon>Pseudomonadales</taxon>
        <taxon>Pseudomonadaceae</taxon>
        <taxon>Pseudomonas</taxon>
    </lineage>
</organism>
<dbReference type="InterPro" id="IPR028994">
    <property type="entry name" value="Integrin_alpha_N"/>
</dbReference>
<dbReference type="PROSITE" id="PS50268">
    <property type="entry name" value="CADHERIN_2"/>
    <property type="match status" value="1"/>
</dbReference>
<evidence type="ECO:0000259" key="3">
    <source>
        <dbReference type="PROSITE" id="PS50268"/>
    </source>
</evidence>
<dbReference type="Pfam" id="PF14252">
    <property type="entry name" value="DUF4347"/>
    <property type="match status" value="1"/>
</dbReference>
<dbReference type="GO" id="GO:0016020">
    <property type="term" value="C:membrane"/>
    <property type="evidence" value="ECO:0007669"/>
    <property type="project" value="InterPro"/>
</dbReference>
<dbReference type="Gene3D" id="2.40.128.340">
    <property type="match status" value="1"/>
</dbReference>
<protein>
    <recommendedName>
        <fullName evidence="3">Cadherin domain-containing protein</fullName>
    </recommendedName>
</protein>
<keyword evidence="1" id="KW-0732">Signal</keyword>
<dbReference type="InterPro" id="IPR025592">
    <property type="entry name" value="DUF4347"/>
</dbReference>
<feature type="domain" description="Cadherin" evidence="3">
    <location>
        <begin position="1566"/>
        <end position="1692"/>
    </location>
</feature>
<dbReference type="CDD" id="cd11304">
    <property type="entry name" value="Cadherin_repeat"/>
    <property type="match status" value="1"/>
</dbReference>
<name>A0A177SCT8_PSEPU</name>
<comment type="caution">
    <text evidence="4">The sequence shown here is derived from an EMBL/GenBank/DDBJ whole genome shotgun (WGS) entry which is preliminary data.</text>
</comment>
<accession>A0A177SCT8</accession>
<dbReference type="EMBL" id="LUCV01000040">
    <property type="protein sequence ID" value="OAI86263.1"/>
    <property type="molecule type" value="Genomic_DNA"/>
</dbReference>
<dbReference type="InterPro" id="IPR013517">
    <property type="entry name" value="FG-GAP"/>
</dbReference>
<dbReference type="GO" id="GO:0007156">
    <property type="term" value="P:homophilic cell adhesion via plasma membrane adhesion molecules"/>
    <property type="evidence" value="ECO:0007669"/>
    <property type="project" value="InterPro"/>
</dbReference>
<dbReference type="Pfam" id="PF13205">
    <property type="entry name" value="Big_5"/>
    <property type="match status" value="1"/>
</dbReference>
<evidence type="ECO:0000313" key="4">
    <source>
        <dbReference type="EMBL" id="OAI86263.1"/>
    </source>
</evidence>
<dbReference type="RefSeq" id="WP_064304117.1">
    <property type="nucleotide sequence ID" value="NZ_LUCV01000040.1"/>
</dbReference>
<evidence type="ECO:0000256" key="2">
    <source>
        <dbReference type="SAM" id="MobiDB-lite"/>
    </source>
</evidence>
<reference evidence="4 5" key="1">
    <citation type="submission" date="2016-03" db="EMBL/GenBank/DDBJ databases">
        <title>Draft Genome Assembly of Pseudomonas putida strain CBF10-2.</title>
        <authorList>
            <person name="Iyer R.S."/>
            <person name="Damania A."/>
        </authorList>
    </citation>
    <scope>NUCLEOTIDE SEQUENCE [LARGE SCALE GENOMIC DNA]</scope>
    <source>
        <strain evidence="4 5">CBF10-2</strain>
    </source>
</reference>
<feature type="region of interest" description="Disordered" evidence="2">
    <location>
        <begin position="1120"/>
        <end position="1139"/>
    </location>
</feature>
<evidence type="ECO:0000313" key="5">
    <source>
        <dbReference type="Proteomes" id="UP000077752"/>
    </source>
</evidence>
<dbReference type="InterPro" id="IPR002126">
    <property type="entry name" value="Cadherin-like_dom"/>
</dbReference>
<dbReference type="Pfam" id="PF13517">
    <property type="entry name" value="FG-GAP_3"/>
    <property type="match status" value="2"/>
</dbReference>
<dbReference type="GO" id="GO:0005509">
    <property type="term" value="F:calcium ion binding"/>
    <property type="evidence" value="ECO:0007669"/>
    <property type="project" value="InterPro"/>
</dbReference>
<dbReference type="InterPro" id="IPR014755">
    <property type="entry name" value="Cu-Rt/internalin_Ig-like"/>
</dbReference>
<gene>
    <name evidence="4" type="ORF">AYO28_00815</name>
</gene>
<dbReference type="PANTHER" id="PTHR44103:SF1">
    <property type="entry name" value="PROPROTEIN CONVERTASE P"/>
    <property type="match status" value="1"/>
</dbReference>
<dbReference type="Gene3D" id="2.60.40.60">
    <property type="entry name" value="Cadherins"/>
    <property type="match status" value="1"/>
</dbReference>
<feature type="region of interest" description="Disordered" evidence="2">
    <location>
        <begin position="52"/>
        <end position="82"/>
    </location>
</feature>
<proteinExistence type="predicted"/>
<dbReference type="Proteomes" id="UP000077752">
    <property type="component" value="Unassembled WGS sequence"/>
</dbReference>
<dbReference type="PANTHER" id="PTHR44103">
    <property type="entry name" value="PROPROTEIN CONVERTASE P"/>
    <property type="match status" value="1"/>
</dbReference>
<feature type="compositionally biased region" description="Polar residues" evidence="2">
    <location>
        <begin position="62"/>
        <end position="82"/>
    </location>
</feature>
<feature type="compositionally biased region" description="Low complexity" evidence="2">
    <location>
        <begin position="52"/>
        <end position="61"/>
    </location>
</feature>
<feature type="region of interest" description="Disordered" evidence="2">
    <location>
        <begin position="1"/>
        <end position="23"/>
    </location>
</feature>
<dbReference type="InterPro" id="IPR032812">
    <property type="entry name" value="SbsA_Ig"/>
</dbReference>
<dbReference type="Gene3D" id="2.60.40.1220">
    <property type="match status" value="1"/>
</dbReference>
<dbReference type="SUPFAM" id="SSF69318">
    <property type="entry name" value="Integrin alpha N-terminal domain"/>
    <property type="match status" value="2"/>
</dbReference>